<keyword evidence="6 13" id="KW-0479">Metal-binding</keyword>
<dbReference type="Gene3D" id="3.40.50.12160">
    <property type="entry name" value="Methylthiotransferase, N-terminal domain"/>
    <property type="match status" value="1"/>
</dbReference>
<dbReference type="PANTHER" id="PTHR43020">
    <property type="entry name" value="CDK5 REGULATORY SUBUNIT-ASSOCIATED PROTEIN 1"/>
    <property type="match status" value="1"/>
</dbReference>
<dbReference type="InterPro" id="IPR058240">
    <property type="entry name" value="rSAM_sf"/>
</dbReference>
<evidence type="ECO:0000256" key="9">
    <source>
        <dbReference type="ARBA" id="ARBA00033765"/>
    </source>
</evidence>
<dbReference type="EC" id="2.8.4.3" evidence="9 13"/>
<evidence type="ECO:0000256" key="11">
    <source>
        <dbReference type="ARBA" id="ARBA00080698"/>
    </source>
</evidence>
<comment type="similarity">
    <text evidence="13">Belongs to the methylthiotransferase family. MiaB subfamily.</text>
</comment>
<evidence type="ECO:0000256" key="4">
    <source>
        <dbReference type="ARBA" id="ARBA00022679"/>
    </source>
</evidence>
<dbReference type="FunFam" id="3.40.50.12160:FF:000003">
    <property type="entry name" value="CDK5 regulatory subunit-associated protein 1"/>
    <property type="match status" value="1"/>
</dbReference>
<dbReference type="GO" id="GO:0005829">
    <property type="term" value="C:cytosol"/>
    <property type="evidence" value="ECO:0007669"/>
    <property type="project" value="TreeGrafter"/>
</dbReference>
<evidence type="ECO:0000313" key="18">
    <source>
        <dbReference type="Proteomes" id="UP000595564"/>
    </source>
</evidence>
<evidence type="ECO:0000256" key="12">
    <source>
        <dbReference type="ARBA" id="ARBA00081141"/>
    </source>
</evidence>
<keyword evidence="7 13" id="KW-0408">Iron</keyword>
<dbReference type="GO" id="GO:0046872">
    <property type="term" value="F:metal ion binding"/>
    <property type="evidence" value="ECO:0007669"/>
    <property type="project" value="UniProtKB-KW"/>
</dbReference>
<evidence type="ECO:0000256" key="10">
    <source>
        <dbReference type="ARBA" id="ARBA00068570"/>
    </source>
</evidence>
<evidence type="ECO:0000256" key="13">
    <source>
        <dbReference type="HAMAP-Rule" id="MF_01864"/>
    </source>
</evidence>
<dbReference type="PANTHER" id="PTHR43020:SF2">
    <property type="entry name" value="MITOCHONDRIAL TRNA METHYLTHIOTRANSFERASE CDK5RAP1"/>
    <property type="match status" value="1"/>
</dbReference>
<evidence type="ECO:0000256" key="5">
    <source>
        <dbReference type="ARBA" id="ARBA00022691"/>
    </source>
</evidence>
<proteinExistence type="inferred from homology"/>
<evidence type="ECO:0000256" key="1">
    <source>
        <dbReference type="ARBA" id="ARBA00003234"/>
    </source>
</evidence>
<dbReference type="KEGG" id="thyd:TTHT_0742"/>
<feature type="binding site" evidence="13">
    <location>
        <position position="160"/>
    </location>
    <ligand>
        <name>[4Fe-4S] cluster</name>
        <dbReference type="ChEBI" id="CHEBI:49883"/>
        <label>2</label>
        <note>4Fe-4S-S-AdoMet</note>
    </ligand>
</feature>
<dbReference type="SUPFAM" id="SSF102114">
    <property type="entry name" value="Radical SAM enzymes"/>
    <property type="match status" value="1"/>
</dbReference>
<feature type="domain" description="TRAM" evidence="14">
    <location>
        <begin position="371"/>
        <end position="435"/>
    </location>
</feature>
<dbReference type="Pfam" id="PF00919">
    <property type="entry name" value="UPF0004"/>
    <property type="match status" value="1"/>
</dbReference>
<comment type="function">
    <text evidence="1 13">Catalyzes the methylthiolation of N6-(dimethylallyl)adenosine (i(6)A), leading to the formation of 2-methylthio-N6-(dimethylallyl)adenosine (ms(2)i(6)A) at position 37 in tRNAs that read codons beginning with uridine.</text>
</comment>
<dbReference type="InterPro" id="IPR023404">
    <property type="entry name" value="rSAM_horseshoe"/>
</dbReference>
<accession>A0A7R6SY91</accession>
<dbReference type="SFLD" id="SFLDG01082">
    <property type="entry name" value="B12-binding_domain_containing"/>
    <property type="match status" value="1"/>
</dbReference>
<dbReference type="NCBIfam" id="TIGR01574">
    <property type="entry name" value="miaB-methiolase"/>
    <property type="match status" value="1"/>
</dbReference>
<keyword evidence="2 13" id="KW-0004">4Fe-4S</keyword>
<dbReference type="InterPro" id="IPR020612">
    <property type="entry name" value="Methylthiotransferase_CS"/>
</dbReference>
<evidence type="ECO:0000256" key="7">
    <source>
        <dbReference type="ARBA" id="ARBA00023004"/>
    </source>
</evidence>
<dbReference type="Proteomes" id="UP000595564">
    <property type="component" value="Chromosome"/>
</dbReference>
<feature type="domain" description="MTTase N-terminal" evidence="15">
    <location>
        <begin position="2"/>
        <end position="116"/>
    </location>
</feature>
<organism evidence="17 18">
    <name type="scientific">Thermotomaculum hydrothermale</name>
    <dbReference type="NCBI Taxonomy" id="981385"/>
    <lineage>
        <taxon>Bacteria</taxon>
        <taxon>Pseudomonadati</taxon>
        <taxon>Acidobacteriota</taxon>
        <taxon>Holophagae</taxon>
        <taxon>Thermotomaculales</taxon>
        <taxon>Thermotomaculaceae</taxon>
        <taxon>Thermotomaculum</taxon>
    </lineage>
</organism>
<dbReference type="InterPro" id="IPR013848">
    <property type="entry name" value="Methylthiotransferase_N"/>
</dbReference>
<dbReference type="InterPro" id="IPR038135">
    <property type="entry name" value="Methylthiotransferase_N_sf"/>
</dbReference>
<dbReference type="InterPro" id="IPR007197">
    <property type="entry name" value="rSAM"/>
</dbReference>
<dbReference type="GO" id="GO:0035597">
    <property type="term" value="F:tRNA-2-methylthio-N(6)-dimethylallyladenosine(37) synthase activity"/>
    <property type="evidence" value="ECO:0007669"/>
    <property type="project" value="UniProtKB-EC"/>
</dbReference>
<dbReference type="SFLD" id="SFLDS00029">
    <property type="entry name" value="Radical_SAM"/>
    <property type="match status" value="1"/>
</dbReference>
<dbReference type="PROSITE" id="PS50926">
    <property type="entry name" value="TRAM"/>
    <property type="match status" value="1"/>
</dbReference>
<dbReference type="GO" id="GO:0051539">
    <property type="term" value="F:4 iron, 4 sulfur cluster binding"/>
    <property type="evidence" value="ECO:0007669"/>
    <property type="project" value="UniProtKB-UniRule"/>
</dbReference>
<dbReference type="PROSITE" id="PS51918">
    <property type="entry name" value="RADICAL_SAM"/>
    <property type="match status" value="1"/>
</dbReference>
<reference evidence="17 18" key="1">
    <citation type="journal article" date="2012" name="Extremophiles">
        <title>Thermotomaculum hydrothermale gen. nov., sp. nov., a novel heterotrophic thermophile within the phylum Acidobacteria from a deep-sea hydrothermal vent chimney in the Southern Okinawa Trough.</title>
        <authorList>
            <person name="Izumi H."/>
            <person name="Nunoura T."/>
            <person name="Miyazaki M."/>
            <person name="Mino S."/>
            <person name="Toki T."/>
            <person name="Takai K."/>
            <person name="Sako Y."/>
            <person name="Sawabe T."/>
            <person name="Nakagawa S."/>
        </authorList>
    </citation>
    <scope>NUCLEOTIDE SEQUENCE [LARGE SCALE GENOMIC DNA]</scope>
    <source>
        <strain evidence="17 18">AC55</strain>
    </source>
</reference>
<keyword evidence="13" id="KW-0819">tRNA processing</keyword>
<feature type="binding site" evidence="13">
    <location>
        <position position="153"/>
    </location>
    <ligand>
        <name>[4Fe-4S] cluster</name>
        <dbReference type="ChEBI" id="CHEBI:49883"/>
        <label>2</label>
        <note>4Fe-4S-S-AdoMet</note>
    </ligand>
</feature>
<evidence type="ECO:0000256" key="2">
    <source>
        <dbReference type="ARBA" id="ARBA00022485"/>
    </source>
</evidence>
<feature type="binding site" evidence="13">
    <location>
        <position position="11"/>
    </location>
    <ligand>
        <name>[4Fe-4S] cluster</name>
        <dbReference type="ChEBI" id="CHEBI:49883"/>
        <label>1</label>
    </ligand>
</feature>
<dbReference type="AlphaFoldDB" id="A0A7R6SY91"/>
<keyword evidence="3 13" id="KW-0963">Cytoplasm</keyword>
<comment type="catalytic activity">
    <reaction evidence="13">
        <text>N(6)-dimethylallyladenosine(37) in tRNA + (sulfur carrier)-SH + AH2 + 2 S-adenosyl-L-methionine = 2-methylsulfanyl-N(6)-dimethylallyladenosine(37) in tRNA + (sulfur carrier)-H + 5'-deoxyadenosine + L-methionine + A + S-adenosyl-L-homocysteine + 2 H(+)</text>
        <dbReference type="Rhea" id="RHEA:37067"/>
        <dbReference type="Rhea" id="RHEA-COMP:10375"/>
        <dbReference type="Rhea" id="RHEA-COMP:10376"/>
        <dbReference type="Rhea" id="RHEA-COMP:14737"/>
        <dbReference type="Rhea" id="RHEA-COMP:14739"/>
        <dbReference type="ChEBI" id="CHEBI:13193"/>
        <dbReference type="ChEBI" id="CHEBI:15378"/>
        <dbReference type="ChEBI" id="CHEBI:17319"/>
        <dbReference type="ChEBI" id="CHEBI:17499"/>
        <dbReference type="ChEBI" id="CHEBI:29917"/>
        <dbReference type="ChEBI" id="CHEBI:57844"/>
        <dbReference type="ChEBI" id="CHEBI:57856"/>
        <dbReference type="ChEBI" id="CHEBI:59789"/>
        <dbReference type="ChEBI" id="CHEBI:64428"/>
        <dbReference type="ChEBI" id="CHEBI:74415"/>
        <dbReference type="ChEBI" id="CHEBI:74417"/>
        <dbReference type="EC" id="2.8.4.3"/>
    </reaction>
</comment>
<comment type="cofactor">
    <cofactor evidence="13">
        <name>[4Fe-4S] cluster</name>
        <dbReference type="ChEBI" id="CHEBI:49883"/>
    </cofactor>
    <text evidence="13">Binds 2 [4Fe-4S] clusters. One cluster is coordinated with 3 cysteines and an exchangeable S-adenosyl-L-methionine.</text>
</comment>
<dbReference type="FunFam" id="3.80.30.20:FF:000001">
    <property type="entry name" value="tRNA-2-methylthio-N(6)-dimethylallyladenosine synthase 2"/>
    <property type="match status" value="1"/>
</dbReference>
<dbReference type="SFLD" id="SFLDF00273">
    <property type="entry name" value="(dimethylallyl)adenosine_tRNA"/>
    <property type="match status" value="1"/>
</dbReference>
<evidence type="ECO:0000259" key="16">
    <source>
        <dbReference type="PROSITE" id="PS51918"/>
    </source>
</evidence>
<name>A0A7R6SY91_9BACT</name>
<evidence type="ECO:0000259" key="14">
    <source>
        <dbReference type="PROSITE" id="PS50926"/>
    </source>
</evidence>
<dbReference type="CDD" id="cd01335">
    <property type="entry name" value="Radical_SAM"/>
    <property type="match status" value="1"/>
</dbReference>
<evidence type="ECO:0000256" key="8">
    <source>
        <dbReference type="ARBA" id="ARBA00023014"/>
    </source>
</evidence>
<dbReference type="SFLD" id="SFLDG01061">
    <property type="entry name" value="methylthiotransferase"/>
    <property type="match status" value="1"/>
</dbReference>
<dbReference type="Pfam" id="PF01938">
    <property type="entry name" value="TRAM"/>
    <property type="match status" value="1"/>
</dbReference>
<dbReference type="InterPro" id="IPR006638">
    <property type="entry name" value="Elp3/MiaA/NifB-like_rSAM"/>
</dbReference>
<dbReference type="EMBL" id="AP017470">
    <property type="protein sequence ID" value="BBB32311.1"/>
    <property type="molecule type" value="Genomic_DNA"/>
</dbReference>
<feature type="binding site" evidence="13">
    <location>
        <position position="47"/>
    </location>
    <ligand>
        <name>[4Fe-4S] cluster</name>
        <dbReference type="ChEBI" id="CHEBI:49883"/>
        <label>1</label>
    </ligand>
</feature>
<keyword evidence="18" id="KW-1185">Reference proteome</keyword>
<dbReference type="InterPro" id="IPR002792">
    <property type="entry name" value="TRAM_dom"/>
</dbReference>
<keyword evidence="8 13" id="KW-0411">Iron-sulfur</keyword>
<dbReference type="HAMAP" id="MF_01864">
    <property type="entry name" value="tRNA_metthiotr_MiaB"/>
    <property type="match status" value="1"/>
</dbReference>
<gene>
    <name evidence="13 17" type="primary">miaB</name>
    <name evidence="17" type="ORF">TTHT_0742</name>
</gene>
<dbReference type="RefSeq" id="WP_201328656.1">
    <property type="nucleotide sequence ID" value="NZ_AP017470.1"/>
</dbReference>
<keyword evidence="5 13" id="KW-0949">S-adenosyl-L-methionine</keyword>
<keyword evidence="4 13" id="KW-0808">Transferase</keyword>
<dbReference type="Pfam" id="PF04055">
    <property type="entry name" value="Radical_SAM"/>
    <property type="match status" value="1"/>
</dbReference>
<protein>
    <recommendedName>
        <fullName evidence="10 13">tRNA-2-methylthio-N(6)-dimethylallyladenosine synthase</fullName>
        <ecNumber evidence="9 13">2.8.4.3</ecNumber>
    </recommendedName>
    <alternativeName>
        <fullName evidence="12 13">(Dimethylallyl)adenosine tRNA methylthiotransferase MiaB</fullName>
    </alternativeName>
    <alternativeName>
        <fullName evidence="11 13">tRNA-i(6)A37 methylthiotransferase</fullName>
    </alternativeName>
</protein>
<dbReference type="PROSITE" id="PS01278">
    <property type="entry name" value="MTTASE_RADICAL"/>
    <property type="match status" value="1"/>
</dbReference>
<dbReference type="SMART" id="SM00729">
    <property type="entry name" value="Elp3"/>
    <property type="match status" value="1"/>
</dbReference>
<dbReference type="InterPro" id="IPR006463">
    <property type="entry name" value="MiaB_methiolase"/>
</dbReference>
<evidence type="ECO:0000313" key="17">
    <source>
        <dbReference type="EMBL" id="BBB32311.1"/>
    </source>
</evidence>
<dbReference type="NCBIfam" id="TIGR00089">
    <property type="entry name" value="MiaB/RimO family radical SAM methylthiotransferase"/>
    <property type="match status" value="1"/>
</dbReference>
<comment type="subcellular location">
    <subcellularLocation>
        <location evidence="13">Cytoplasm</location>
    </subcellularLocation>
</comment>
<dbReference type="Gene3D" id="3.80.30.20">
    <property type="entry name" value="tm_1862 like domain"/>
    <property type="match status" value="1"/>
</dbReference>
<dbReference type="InterPro" id="IPR005839">
    <property type="entry name" value="Methylthiotransferase"/>
</dbReference>
<feature type="binding site" evidence="13">
    <location>
        <position position="79"/>
    </location>
    <ligand>
        <name>[4Fe-4S] cluster</name>
        <dbReference type="ChEBI" id="CHEBI:49883"/>
        <label>1</label>
    </ligand>
</feature>
<evidence type="ECO:0000256" key="3">
    <source>
        <dbReference type="ARBA" id="ARBA00022490"/>
    </source>
</evidence>
<evidence type="ECO:0000259" key="15">
    <source>
        <dbReference type="PROSITE" id="PS51449"/>
    </source>
</evidence>
<feature type="domain" description="Radical SAM core" evidence="16">
    <location>
        <begin position="139"/>
        <end position="369"/>
    </location>
</feature>
<feature type="binding site" evidence="13">
    <location>
        <position position="157"/>
    </location>
    <ligand>
        <name>[4Fe-4S] cluster</name>
        <dbReference type="ChEBI" id="CHEBI:49883"/>
        <label>2</label>
        <note>4Fe-4S-S-AdoMet</note>
    </ligand>
</feature>
<evidence type="ECO:0000256" key="6">
    <source>
        <dbReference type="ARBA" id="ARBA00022723"/>
    </source>
</evidence>
<sequence length="435" mass="49958">MPKFKIETWGCQMNEYDSQKMAGILKAYGYEETQSDEDADIFVLNTCSVREKAAHKIFTRVGVIRKNYGKDKIVGVTGCVASHEAEDLFKKIPNLNFVLGTRSVHLIAKAVDNALKGKRFCDVSDHPESLEISPELVDREKKVKAYVSIIEGCDNFCTYCVVPYTRGRERSRPLQDIVEEIKVAIKEYGIREVELLGQNVNSYSYQGKTFKDVLIEVDKIKELKRIRFLTSHPKDFNEELVKVIASSEKICKYIHLPMQSGSNKVLKLMGRKYTREEYLEKIDMLRSYIPDVVISSDFIVAFPGEDEEDFLLTMDAIYRVQYDNIFSFKYSPRPKTAALRLKYPLIPKEIADKRLFVLQKYQEKVQEIKHKNMEGKVYEVLVESVSKRDKTKLTGRTEGNHVVNFEAGRGEDLIGKFVKVKIISSTFTSLKGMLV</sequence>
<dbReference type="PROSITE" id="PS51449">
    <property type="entry name" value="MTTASE_N"/>
    <property type="match status" value="1"/>
</dbReference>
<comment type="subunit">
    <text evidence="13">Monomer.</text>
</comment>